<name>A0A0A9BQ01_ARUDO</name>
<sequence length="54" mass="6188">MREQQFIYLSIHISTIASSLIRIHEALHALCNVQSTTIYYCNLLILLLAKEIAN</sequence>
<dbReference type="AlphaFoldDB" id="A0A0A9BQ01"/>
<proteinExistence type="predicted"/>
<reference evidence="1" key="2">
    <citation type="journal article" date="2015" name="Data Brief">
        <title>Shoot transcriptome of the giant reed, Arundo donax.</title>
        <authorList>
            <person name="Barrero R.A."/>
            <person name="Guerrero F.D."/>
            <person name="Moolhuijzen P."/>
            <person name="Goolsby J.A."/>
            <person name="Tidwell J."/>
            <person name="Bellgard S.E."/>
            <person name="Bellgard M.I."/>
        </authorList>
    </citation>
    <scope>NUCLEOTIDE SEQUENCE</scope>
    <source>
        <tissue evidence="1">Shoot tissue taken approximately 20 cm above the soil surface</tissue>
    </source>
</reference>
<evidence type="ECO:0000313" key="1">
    <source>
        <dbReference type="EMBL" id="JAD61352.1"/>
    </source>
</evidence>
<organism evidence="1">
    <name type="scientific">Arundo donax</name>
    <name type="common">Giant reed</name>
    <name type="synonym">Donax arundinaceus</name>
    <dbReference type="NCBI Taxonomy" id="35708"/>
    <lineage>
        <taxon>Eukaryota</taxon>
        <taxon>Viridiplantae</taxon>
        <taxon>Streptophyta</taxon>
        <taxon>Embryophyta</taxon>
        <taxon>Tracheophyta</taxon>
        <taxon>Spermatophyta</taxon>
        <taxon>Magnoliopsida</taxon>
        <taxon>Liliopsida</taxon>
        <taxon>Poales</taxon>
        <taxon>Poaceae</taxon>
        <taxon>PACMAD clade</taxon>
        <taxon>Arundinoideae</taxon>
        <taxon>Arundineae</taxon>
        <taxon>Arundo</taxon>
    </lineage>
</organism>
<reference evidence="1" key="1">
    <citation type="submission" date="2014-09" db="EMBL/GenBank/DDBJ databases">
        <authorList>
            <person name="Magalhaes I.L.F."/>
            <person name="Oliveira U."/>
            <person name="Santos F.R."/>
            <person name="Vidigal T.H.D.A."/>
            <person name="Brescovit A.D."/>
            <person name="Santos A.J."/>
        </authorList>
    </citation>
    <scope>NUCLEOTIDE SEQUENCE</scope>
    <source>
        <tissue evidence="1">Shoot tissue taken approximately 20 cm above the soil surface</tissue>
    </source>
</reference>
<accession>A0A0A9BQ01</accession>
<dbReference type="EMBL" id="GBRH01236543">
    <property type="protein sequence ID" value="JAD61352.1"/>
    <property type="molecule type" value="Transcribed_RNA"/>
</dbReference>
<protein>
    <submittedName>
        <fullName evidence="1">Uncharacterized protein</fullName>
    </submittedName>
</protein>